<dbReference type="InterPro" id="IPR014284">
    <property type="entry name" value="RNA_pol_sigma-70_dom"/>
</dbReference>
<dbReference type="Gene3D" id="1.10.1740.10">
    <property type="match status" value="1"/>
</dbReference>
<dbReference type="InterPro" id="IPR039425">
    <property type="entry name" value="RNA_pol_sigma-70-like"/>
</dbReference>
<sequence length="180" mass="21527">MQDEVLIEKAKAGDEHAFRLLIEKYKNLVFKAIYPVLRHEKDAEDAEQEVFLKIYYALPQYSAQGFKAWITRIAINHAIDVKRKKQRQHELIIEPDELPALSSSEENVVIPLLRKEQRELVKNRLHDMPANYREVIEAYYIAEKSYKQIATEQQIEVKTVEIKLYRARNWMKKHWKEDDF</sequence>
<proteinExistence type="inferred from homology"/>
<dbReference type="GO" id="GO:0016987">
    <property type="term" value="F:sigma factor activity"/>
    <property type="evidence" value="ECO:0007669"/>
    <property type="project" value="UniProtKB-KW"/>
</dbReference>
<dbReference type="OrthoDB" id="9784984at2"/>
<keyword evidence="4" id="KW-0804">Transcription</keyword>
<evidence type="ECO:0000313" key="7">
    <source>
        <dbReference type="EMBL" id="THE12180.1"/>
    </source>
</evidence>
<dbReference type="GO" id="GO:0006352">
    <property type="term" value="P:DNA-templated transcription initiation"/>
    <property type="evidence" value="ECO:0007669"/>
    <property type="project" value="InterPro"/>
</dbReference>
<evidence type="ECO:0000256" key="1">
    <source>
        <dbReference type="ARBA" id="ARBA00010641"/>
    </source>
</evidence>
<protein>
    <submittedName>
        <fullName evidence="7">Sigma-70 family RNA polymerase sigma factor</fullName>
    </submittedName>
</protein>
<keyword evidence="3" id="KW-0731">Sigma factor</keyword>
<dbReference type="Proteomes" id="UP000306477">
    <property type="component" value="Unassembled WGS sequence"/>
</dbReference>
<dbReference type="PANTHER" id="PTHR43133">
    <property type="entry name" value="RNA POLYMERASE ECF-TYPE SIGMA FACTO"/>
    <property type="match status" value="1"/>
</dbReference>
<keyword evidence="8" id="KW-1185">Reference proteome</keyword>
<feature type="domain" description="RNA polymerase sigma-70 region 2" evidence="5">
    <location>
        <begin position="21"/>
        <end position="87"/>
    </location>
</feature>
<dbReference type="InterPro" id="IPR007627">
    <property type="entry name" value="RNA_pol_sigma70_r2"/>
</dbReference>
<evidence type="ECO:0000256" key="3">
    <source>
        <dbReference type="ARBA" id="ARBA00023082"/>
    </source>
</evidence>
<dbReference type="Pfam" id="PF04542">
    <property type="entry name" value="Sigma70_r2"/>
    <property type="match status" value="1"/>
</dbReference>
<dbReference type="InterPro" id="IPR013324">
    <property type="entry name" value="RNA_pol_sigma_r3/r4-like"/>
</dbReference>
<dbReference type="STRING" id="1033734.GCA_000285535_03373"/>
<evidence type="ECO:0000259" key="6">
    <source>
        <dbReference type="Pfam" id="PF08281"/>
    </source>
</evidence>
<dbReference type="InterPro" id="IPR036388">
    <property type="entry name" value="WH-like_DNA-bd_sf"/>
</dbReference>
<accession>A0A4S3PR89</accession>
<comment type="caution">
    <text evidence="7">The sequence shown here is derived from an EMBL/GenBank/DDBJ whole genome shotgun (WGS) entry which is preliminary data.</text>
</comment>
<dbReference type="PANTHER" id="PTHR43133:SF51">
    <property type="entry name" value="RNA POLYMERASE SIGMA FACTOR"/>
    <property type="match status" value="1"/>
</dbReference>
<dbReference type="Pfam" id="PF08281">
    <property type="entry name" value="Sigma70_r4_2"/>
    <property type="match status" value="1"/>
</dbReference>
<keyword evidence="2" id="KW-0805">Transcription regulation</keyword>
<evidence type="ECO:0000256" key="4">
    <source>
        <dbReference type="ARBA" id="ARBA00023163"/>
    </source>
</evidence>
<dbReference type="InterPro" id="IPR013249">
    <property type="entry name" value="RNA_pol_sigma70_r4_t2"/>
</dbReference>
<evidence type="ECO:0000256" key="2">
    <source>
        <dbReference type="ARBA" id="ARBA00023015"/>
    </source>
</evidence>
<dbReference type="GO" id="GO:0003677">
    <property type="term" value="F:DNA binding"/>
    <property type="evidence" value="ECO:0007669"/>
    <property type="project" value="InterPro"/>
</dbReference>
<evidence type="ECO:0000313" key="8">
    <source>
        <dbReference type="Proteomes" id="UP000306477"/>
    </source>
</evidence>
<name>A0A4S3PR89_9BACI</name>
<dbReference type="NCBIfam" id="TIGR02937">
    <property type="entry name" value="sigma70-ECF"/>
    <property type="match status" value="1"/>
</dbReference>
<dbReference type="SUPFAM" id="SSF88659">
    <property type="entry name" value="Sigma3 and sigma4 domains of RNA polymerase sigma factors"/>
    <property type="match status" value="1"/>
</dbReference>
<gene>
    <name evidence="7" type="ORF">E1I69_11710</name>
</gene>
<reference evidence="7 8" key="1">
    <citation type="journal article" date="2019" name="Indoor Air">
        <title>Impacts of indoor surface finishes on bacterial viability.</title>
        <authorList>
            <person name="Hu J."/>
            <person name="Maamar S.B."/>
            <person name="Glawe A.J."/>
            <person name="Gottel N."/>
            <person name="Gilbert J.A."/>
            <person name="Hartmann E.M."/>
        </authorList>
    </citation>
    <scope>NUCLEOTIDE SEQUENCE [LARGE SCALE GENOMIC DNA]</scope>
    <source>
        <strain evidence="7 8">AF060A6</strain>
    </source>
</reference>
<dbReference type="InterPro" id="IPR013325">
    <property type="entry name" value="RNA_pol_sigma_r2"/>
</dbReference>
<organism evidence="7 8">
    <name type="scientific">Bacillus timonensis</name>
    <dbReference type="NCBI Taxonomy" id="1033734"/>
    <lineage>
        <taxon>Bacteria</taxon>
        <taxon>Bacillati</taxon>
        <taxon>Bacillota</taxon>
        <taxon>Bacilli</taxon>
        <taxon>Bacillales</taxon>
        <taxon>Bacillaceae</taxon>
        <taxon>Bacillus</taxon>
    </lineage>
</organism>
<comment type="similarity">
    <text evidence="1">Belongs to the sigma-70 factor family. ECF subfamily.</text>
</comment>
<evidence type="ECO:0000259" key="5">
    <source>
        <dbReference type="Pfam" id="PF04542"/>
    </source>
</evidence>
<dbReference type="Gene3D" id="1.10.10.10">
    <property type="entry name" value="Winged helix-like DNA-binding domain superfamily/Winged helix DNA-binding domain"/>
    <property type="match status" value="1"/>
</dbReference>
<dbReference type="EMBL" id="SLUB01000019">
    <property type="protein sequence ID" value="THE12180.1"/>
    <property type="molecule type" value="Genomic_DNA"/>
</dbReference>
<feature type="domain" description="RNA polymerase sigma factor 70 region 4 type 2" evidence="6">
    <location>
        <begin position="120"/>
        <end position="170"/>
    </location>
</feature>
<dbReference type="AlphaFoldDB" id="A0A4S3PR89"/>
<dbReference type="SUPFAM" id="SSF88946">
    <property type="entry name" value="Sigma2 domain of RNA polymerase sigma factors"/>
    <property type="match status" value="1"/>
</dbReference>